<dbReference type="GO" id="GO:0005634">
    <property type="term" value="C:nucleus"/>
    <property type="evidence" value="ECO:0007669"/>
    <property type="project" value="UniProtKB-SubCell"/>
</dbReference>
<feature type="domain" description="C2H2-type" evidence="5">
    <location>
        <begin position="412"/>
        <end position="439"/>
    </location>
</feature>
<name>A0A4E0RFS6_FASHE</name>
<evidence type="ECO:0000256" key="1">
    <source>
        <dbReference type="ARBA" id="ARBA00004123"/>
    </source>
</evidence>
<reference evidence="6" key="1">
    <citation type="submission" date="2019-03" db="EMBL/GenBank/DDBJ databases">
        <title>Improved annotation for the trematode Fasciola hepatica.</title>
        <authorList>
            <person name="Choi Y.-J."/>
            <person name="Martin J."/>
            <person name="Mitreva M."/>
        </authorList>
    </citation>
    <scope>NUCLEOTIDE SEQUENCE [LARGE SCALE GENOMIC DNA]</scope>
</reference>
<protein>
    <recommendedName>
        <fullName evidence="5">C2H2-type domain-containing protein</fullName>
    </recommendedName>
</protein>
<keyword evidence="3" id="KW-0479">Metal-binding</keyword>
<evidence type="ECO:0000256" key="2">
    <source>
        <dbReference type="ARBA" id="ARBA00023242"/>
    </source>
</evidence>
<dbReference type="InterPro" id="IPR046341">
    <property type="entry name" value="SET_dom_sf"/>
</dbReference>
<keyword evidence="2" id="KW-0539">Nucleus</keyword>
<comment type="caution">
    <text evidence="6">The sequence shown here is derived from an EMBL/GenBank/DDBJ whole genome shotgun (WGS) entry which is preliminary data.</text>
</comment>
<comment type="subcellular location">
    <subcellularLocation>
        <location evidence="1">Nucleus</location>
    </subcellularLocation>
</comment>
<accession>A0A4E0RFS6</accession>
<feature type="domain" description="C2H2-type" evidence="5">
    <location>
        <begin position="533"/>
        <end position="556"/>
    </location>
</feature>
<dbReference type="SUPFAM" id="SSF57667">
    <property type="entry name" value="beta-beta-alpha zinc fingers"/>
    <property type="match status" value="1"/>
</dbReference>
<feature type="compositionally biased region" description="Low complexity" evidence="4">
    <location>
        <begin position="470"/>
        <end position="489"/>
    </location>
</feature>
<evidence type="ECO:0000259" key="5">
    <source>
        <dbReference type="PROSITE" id="PS50157"/>
    </source>
</evidence>
<dbReference type="InterPro" id="IPR036236">
    <property type="entry name" value="Znf_C2H2_sf"/>
</dbReference>
<evidence type="ECO:0000313" key="6">
    <source>
        <dbReference type="EMBL" id="THD26406.1"/>
    </source>
</evidence>
<evidence type="ECO:0000313" key="7">
    <source>
        <dbReference type="Proteomes" id="UP000230066"/>
    </source>
</evidence>
<feature type="compositionally biased region" description="Low complexity" evidence="4">
    <location>
        <begin position="341"/>
        <end position="360"/>
    </location>
</feature>
<dbReference type="PROSITE" id="PS50157">
    <property type="entry name" value="ZINC_FINGER_C2H2_2"/>
    <property type="match status" value="2"/>
</dbReference>
<keyword evidence="3" id="KW-0863">Zinc-finger</keyword>
<dbReference type="InterPro" id="IPR013087">
    <property type="entry name" value="Znf_C2H2_type"/>
</dbReference>
<dbReference type="PROSITE" id="PS00028">
    <property type="entry name" value="ZINC_FINGER_C2H2_1"/>
    <property type="match status" value="2"/>
</dbReference>
<dbReference type="SMART" id="SM00355">
    <property type="entry name" value="ZnF_C2H2"/>
    <property type="match status" value="2"/>
</dbReference>
<organism evidence="6 7">
    <name type="scientific">Fasciola hepatica</name>
    <name type="common">Liver fluke</name>
    <dbReference type="NCBI Taxonomy" id="6192"/>
    <lineage>
        <taxon>Eukaryota</taxon>
        <taxon>Metazoa</taxon>
        <taxon>Spiralia</taxon>
        <taxon>Lophotrochozoa</taxon>
        <taxon>Platyhelminthes</taxon>
        <taxon>Trematoda</taxon>
        <taxon>Digenea</taxon>
        <taxon>Plagiorchiida</taxon>
        <taxon>Echinostomata</taxon>
        <taxon>Echinostomatoidea</taxon>
        <taxon>Fasciolidae</taxon>
        <taxon>Fasciola</taxon>
    </lineage>
</organism>
<proteinExistence type="predicted"/>
<gene>
    <name evidence="6" type="ORF">D915_002927</name>
</gene>
<keyword evidence="3" id="KW-0862">Zinc</keyword>
<feature type="compositionally biased region" description="Polar residues" evidence="4">
    <location>
        <begin position="438"/>
        <end position="461"/>
    </location>
</feature>
<dbReference type="AlphaFoldDB" id="A0A4E0RFS6"/>
<dbReference type="GO" id="GO:0006355">
    <property type="term" value="P:regulation of DNA-templated transcription"/>
    <property type="evidence" value="ECO:0007669"/>
    <property type="project" value="TreeGrafter"/>
</dbReference>
<keyword evidence="7" id="KW-1185">Reference proteome</keyword>
<feature type="region of interest" description="Disordered" evidence="4">
    <location>
        <begin position="435"/>
        <end position="492"/>
    </location>
</feature>
<feature type="compositionally biased region" description="Basic and acidic residues" evidence="4">
    <location>
        <begin position="327"/>
        <end position="338"/>
    </location>
</feature>
<dbReference type="PANTHER" id="PTHR16516:SF4">
    <property type="entry name" value="C2H2-TYPE DOMAIN-CONTAINING PROTEIN"/>
    <property type="match status" value="1"/>
</dbReference>
<feature type="compositionally biased region" description="Polar residues" evidence="4">
    <location>
        <begin position="307"/>
        <end position="325"/>
    </location>
</feature>
<dbReference type="Proteomes" id="UP000230066">
    <property type="component" value="Unassembled WGS sequence"/>
</dbReference>
<dbReference type="InterPro" id="IPR052296">
    <property type="entry name" value="TR-Histone_Methyltrans"/>
</dbReference>
<feature type="region of interest" description="Disordered" evidence="4">
    <location>
        <begin position="307"/>
        <end position="379"/>
    </location>
</feature>
<dbReference type="GO" id="GO:0008270">
    <property type="term" value="F:zinc ion binding"/>
    <property type="evidence" value="ECO:0007669"/>
    <property type="project" value="UniProtKB-KW"/>
</dbReference>
<evidence type="ECO:0000256" key="3">
    <source>
        <dbReference type="PROSITE-ProRule" id="PRU00042"/>
    </source>
</evidence>
<dbReference type="EMBL" id="JXXN02000754">
    <property type="protein sequence ID" value="THD26406.1"/>
    <property type="molecule type" value="Genomic_DNA"/>
</dbReference>
<evidence type="ECO:0000256" key="4">
    <source>
        <dbReference type="SAM" id="MobiDB-lite"/>
    </source>
</evidence>
<sequence>MGMITAATLEEGVCFGPLPTDLMIADPAYLIAQTTADQLSELPTVVVNPHKLSDPIRLIEWVCNLRSARNPTEQNVELIRLPSTGQSFYHLVRRVEVGEELFVWFRRWDLTPLLGELFRDKRVFDAWNGRVIHGESGDREKSSLIHARKMEMFTCGRCAGSFVHIYPYVCHVLFKCARQSMINATSSYQSSLLSASSAGPVQRPFQMNKTDYPARTGNIPQHSNSDHVTIPEEPRAPLTDRHLNYLSPAHVGGKLGKHTLGLESPLLKPSLQPTTTLLAANDFNQPGSGKPLDPLVISSTEPLRLNLSQTSIRNTNDLTSSQLNRPRQPEMGHKDFSYHHQQQQKQQRQQKQPQQQPRQQQRTHLHMHTPKSGNSANIRTRNPLVEQLLQTLSKESSGSILTNSSLLTPSQNWCARCSLSFRLTSDLVQHMRTHHNKTGYTPTRSDGQKKQGSVGCNSGSASLFMEEDAASTGSSDMSSNNSHGSRDSSTVSIGHQESYHALSYADHKSEDEVAKQIGSIADPSIVSEEADRLSCYLCGEIFREKHHLTRHMISHS</sequence>
<dbReference type="PANTHER" id="PTHR16516">
    <property type="entry name" value="AGAP007109-PA"/>
    <property type="match status" value="1"/>
</dbReference>
<dbReference type="Gene3D" id="2.170.270.10">
    <property type="entry name" value="SET domain"/>
    <property type="match status" value="1"/>
</dbReference>
<dbReference type="Gene3D" id="3.30.160.60">
    <property type="entry name" value="Classic Zinc Finger"/>
    <property type="match status" value="1"/>
</dbReference>